<dbReference type="PANTHER" id="PTHR36981:SF1">
    <property type="entry name" value="P2X PURINORECEPTOR 7 INTRACELLULAR DOMAIN-CONTAINING PROTEIN"/>
    <property type="match status" value="1"/>
</dbReference>
<feature type="compositionally biased region" description="Acidic residues" evidence="1">
    <location>
        <begin position="150"/>
        <end position="163"/>
    </location>
</feature>
<organism evidence="4 5">
    <name type="scientific">Magallana gigas</name>
    <name type="common">Pacific oyster</name>
    <name type="synonym">Crassostrea gigas</name>
    <dbReference type="NCBI Taxonomy" id="29159"/>
    <lineage>
        <taxon>Eukaryota</taxon>
        <taxon>Metazoa</taxon>
        <taxon>Spiralia</taxon>
        <taxon>Lophotrochozoa</taxon>
        <taxon>Mollusca</taxon>
        <taxon>Bivalvia</taxon>
        <taxon>Autobranchia</taxon>
        <taxon>Pteriomorphia</taxon>
        <taxon>Ostreida</taxon>
        <taxon>Ostreoidea</taxon>
        <taxon>Ostreidae</taxon>
        <taxon>Magallana</taxon>
    </lineage>
</organism>
<keyword evidence="2" id="KW-1133">Transmembrane helix</keyword>
<evidence type="ECO:0000313" key="5">
    <source>
        <dbReference type="Proteomes" id="UP000005408"/>
    </source>
</evidence>
<keyword evidence="2" id="KW-0472">Membrane</keyword>
<dbReference type="InterPro" id="IPR046815">
    <property type="entry name" value="P2RX7_C"/>
</dbReference>
<evidence type="ECO:0000256" key="2">
    <source>
        <dbReference type="SAM" id="Phobius"/>
    </source>
</evidence>
<proteinExistence type="predicted"/>
<reference evidence="4" key="1">
    <citation type="submission" date="2022-08" db="UniProtKB">
        <authorList>
            <consortium name="EnsemblMetazoa"/>
        </authorList>
    </citation>
    <scope>IDENTIFICATION</scope>
    <source>
        <strain evidence="4">05x7-T-G4-1.051#20</strain>
    </source>
</reference>
<accession>A0A8W8LU29</accession>
<protein>
    <recommendedName>
        <fullName evidence="3">P2X purinoreceptor 7 intracellular domain-containing protein</fullName>
    </recommendedName>
</protein>
<evidence type="ECO:0000313" key="4">
    <source>
        <dbReference type="EnsemblMetazoa" id="G30059.1:cds"/>
    </source>
</evidence>
<dbReference type="EnsemblMetazoa" id="G30059.1">
    <property type="protein sequence ID" value="G30059.1:cds"/>
    <property type="gene ID" value="G30059"/>
</dbReference>
<evidence type="ECO:0000259" key="3">
    <source>
        <dbReference type="Pfam" id="PF20478"/>
    </source>
</evidence>
<evidence type="ECO:0000256" key="1">
    <source>
        <dbReference type="SAM" id="MobiDB-lite"/>
    </source>
</evidence>
<keyword evidence="2" id="KW-0812">Transmembrane</keyword>
<feature type="region of interest" description="Disordered" evidence="1">
    <location>
        <begin position="143"/>
        <end position="165"/>
    </location>
</feature>
<dbReference type="AlphaFoldDB" id="A0A8W8LU29"/>
<name>A0A8W8LU29_MAGGI</name>
<feature type="transmembrane region" description="Helical" evidence="2">
    <location>
        <begin position="116"/>
        <end position="138"/>
    </location>
</feature>
<keyword evidence="5" id="KW-1185">Reference proteome</keyword>
<dbReference type="Pfam" id="PF20478">
    <property type="entry name" value="P2RX7_C"/>
    <property type="match status" value="1"/>
</dbReference>
<sequence length="326" mass="37868">MFNVTNKSCPYHNWTSVARDRCFNPGEFHCLTDEYGRIGWVCSEPIWVEKDRCPVFNVVAKKMDTTSCLQTRCPPYNYRSNDIDVEYACRYSMDKESPTTPFTTKATDTDKHNIELIVALTMVTLVTITVVVAGIILYKSRRQPNRNEDSDSEPQIDNEDSTENENIPSDLDWCSCENCTIMPTARECKCCNFYTAIVSRLEEASVKCITQHEGFVANCLNRLVLETSFYEYLHENGPLDENELIHKVYRHLAYRRFVRWIWQRMGKNNRRILPSCVVNKIRTAFPSQQYCGFKYPPGSLKFIDDLHFLLKRQMWHSTSSVFGTCG</sequence>
<dbReference type="Proteomes" id="UP000005408">
    <property type="component" value="Unassembled WGS sequence"/>
</dbReference>
<dbReference type="PANTHER" id="PTHR36981">
    <property type="entry name" value="ZGC:195170"/>
    <property type="match status" value="1"/>
</dbReference>
<feature type="domain" description="P2X purinoreceptor 7 intracellular" evidence="3">
    <location>
        <begin position="146"/>
        <end position="294"/>
    </location>
</feature>